<name>A0A392PL56_9FABA</name>
<organism evidence="1 2">
    <name type="scientific">Trifolium medium</name>
    <dbReference type="NCBI Taxonomy" id="97028"/>
    <lineage>
        <taxon>Eukaryota</taxon>
        <taxon>Viridiplantae</taxon>
        <taxon>Streptophyta</taxon>
        <taxon>Embryophyta</taxon>
        <taxon>Tracheophyta</taxon>
        <taxon>Spermatophyta</taxon>
        <taxon>Magnoliopsida</taxon>
        <taxon>eudicotyledons</taxon>
        <taxon>Gunneridae</taxon>
        <taxon>Pentapetalae</taxon>
        <taxon>rosids</taxon>
        <taxon>fabids</taxon>
        <taxon>Fabales</taxon>
        <taxon>Fabaceae</taxon>
        <taxon>Papilionoideae</taxon>
        <taxon>50 kb inversion clade</taxon>
        <taxon>NPAAA clade</taxon>
        <taxon>Hologalegina</taxon>
        <taxon>IRL clade</taxon>
        <taxon>Trifolieae</taxon>
        <taxon>Trifolium</taxon>
    </lineage>
</organism>
<feature type="non-terminal residue" evidence="1">
    <location>
        <position position="63"/>
    </location>
</feature>
<reference evidence="1 2" key="1">
    <citation type="journal article" date="2018" name="Front. Plant Sci.">
        <title>Red Clover (Trifolium pratense) and Zigzag Clover (T. medium) - A Picture of Genomic Similarities and Differences.</title>
        <authorList>
            <person name="Dluhosova J."/>
            <person name="Istvanek J."/>
            <person name="Nedelnik J."/>
            <person name="Repkova J."/>
        </authorList>
    </citation>
    <scope>NUCLEOTIDE SEQUENCE [LARGE SCALE GENOMIC DNA]</scope>
    <source>
        <strain evidence="2">cv. 10/8</strain>
        <tissue evidence="1">Leaf</tissue>
    </source>
</reference>
<accession>A0A392PL56</accession>
<dbReference type="Proteomes" id="UP000265520">
    <property type="component" value="Unassembled WGS sequence"/>
</dbReference>
<evidence type="ECO:0000313" key="2">
    <source>
        <dbReference type="Proteomes" id="UP000265520"/>
    </source>
</evidence>
<keyword evidence="2" id="KW-1185">Reference proteome</keyword>
<comment type="caution">
    <text evidence="1">The sequence shown here is derived from an EMBL/GenBank/DDBJ whole genome shotgun (WGS) entry which is preliminary data.</text>
</comment>
<protein>
    <submittedName>
        <fullName evidence="1">Uncharacterized protein</fullName>
    </submittedName>
</protein>
<evidence type="ECO:0000313" key="1">
    <source>
        <dbReference type="EMBL" id="MCI12821.1"/>
    </source>
</evidence>
<proteinExistence type="predicted"/>
<dbReference type="AlphaFoldDB" id="A0A392PL56"/>
<dbReference type="EMBL" id="LXQA010085711">
    <property type="protein sequence ID" value="MCI12821.1"/>
    <property type="molecule type" value="Genomic_DNA"/>
</dbReference>
<sequence>MKVVCCNSVRTKLNHGGNHLLAASRFFFTASLWFSGGAESEVRWRIKEQMLGGTMEKKNQHIV</sequence>